<dbReference type="InterPro" id="IPR010730">
    <property type="entry name" value="HET"/>
</dbReference>
<protein>
    <recommendedName>
        <fullName evidence="1">Heterokaryon incompatibility domain-containing protein</fullName>
    </recommendedName>
</protein>
<proteinExistence type="predicted"/>
<dbReference type="PANTHER" id="PTHR24148">
    <property type="entry name" value="ANKYRIN REPEAT DOMAIN-CONTAINING PROTEIN 39 HOMOLOG-RELATED"/>
    <property type="match status" value="1"/>
</dbReference>
<dbReference type="AlphaFoldDB" id="A0A3D8QPK7"/>
<gene>
    <name evidence="2" type="ORF">BP6252_11115</name>
</gene>
<keyword evidence="3" id="KW-1185">Reference proteome</keyword>
<dbReference type="InterPro" id="IPR052895">
    <property type="entry name" value="HetReg/Transcr_Mod"/>
</dbReference>
<name>A0A3D8QPK7_9HELO</name>
<dbReference type="PANTHER" id="PTHR24148:SF73">
    <property type="entry name" value="HET DOMAIN PROTEIN (AFU_ORTHOLOGUE AFUA_8G01020)"/>
    <property type="match status" value="1"/>
</dbReference>
<feature type="domain" description="Heterokaryon incompatibility" evidence="1">
    <location>
        <begin position="46"/>
        <end position="194"/>
    </location>
</feature>
<evidence type="ECO:0000313" key="3">
    <source>
        <dbReference type="Proteomes" id="UP000256645"/>
    </source>
</evidence>
<dbReference type="OrthoDB" id="2157530at2759"/>
<reference evidence="2 3" key="1">
    <citation type="journal article" date="2018" name="IMA Fungus">
        <title>IMA Genome-F 9: Draft genome sequence of Annulohypoxylon stygium, Aspergillus mulundensis, Berkeleyomyces basicola (syn. Thielaviopsis basicola), Ceratocystis smalleyi, two Cercospora beticola strains, Coleophoma cylindrospora, Fusarium fracticaudum, Phialophora cf. hyalina, and Morchella septimelata.</title>
        <authorList>
            <person name="Wingfield B.D."/>
            <person name="Bills G.F."/>
            <person name="Dong Y."/>
            <person name="Huang W."/>
            <person name="Nel W.J."/>
            <person name="Swalarsk-Parry B.S."/>
            <person name="Vaghefi N."/>
            <person name="Wilken P.M."/>
            <person name="An Z."/>
            <person name="de Beer Z.W."/>
            <person name="De Vos L."/>
            <person name="Chen L."/>
            <person name="Duong T.A."/>
            <person name="Gao Y."/>
            <person name="Hammerbacher A."/>
            <person name="Kikkert J.R."/>
            <person name="Li Y."/>
            <person name="Li H."/>
            <person name="Li K."/>
            <person name="Li Q."/>
            <person name="Liu X."/>
            <person name="Ma X."/>
            <person name="Naidoo K."/>
            <person name="Pethybridge S.J."/>
            <person name="Sun J."/>
            <person name="Steenkamp E.T."/>
            <person name="van der Nest M.A."/>
            <person name="van Wyk S."/>
            <person name="Wingfield M.J."/>
            <person name="Xiong C."/>
            <person name="Yue Q."/>
            <person name="Zhang X."/>
        </authorList>
    </citation>
    <scope>NUCLEOTIDE SEQUENCE [LARGE SCALE GENOMIC DNA]</scope>
    <source>
        <strain evidence="2 3">BP6252</strain>
    </source>
</reference>
<organism evidence="2 3">
    <name type="scientific">Coleophoma cylindrospora</name>
    <dbReference type="NCBI Taxonomy" id="1849047"/>
    <lineage>
        <taxon>Eukaryota</taxon>
        <taxon>Fungi</taxon>
        <taxon>Dikarya</taxon>
        <taxon>Ascomycota</taxon>
        <taxon>Pezizomycotina</taxon>
        <taxon>Leotiomycetes</taxon>
        <taxon>Helotiales</taxon>
        <taxon>Dermateaceae</taxon>
        <taxon>Coleophoma</taxon>
    </lineage>
</organism>
<evidence type="ECO:0000313" key="2">
    <source>
        <dbReference type="EMBL" id="RDW63570.1"/>
    </source>
</evidence>
<sequence>MKHPPYPGQKLELDDSFRLVELQGGQKEDEITVRLVNSRLGDSRIYEALSYVWGDASQPVSISVTAEVDSGYTPLSVTTNCHKALKRLRRVDGPRMLWIDSICINQNLVPERNHQIKLIPRIYDGASRVVAYLGEGADNSDTAMDWIREIDEPSDFGTEPESRDDKPRILRPDMDMIDALFARRWFSRVWVLQEVRLARAVIVVCGEREVSWDSFRAFQYWNHNARWVKKLPYVVQSSVFRISPWYRNSTRFLIPYPQRLLKKLKATRQCGATDPRDKLYAILPLVDWEERQFYENTDPSLGNGGQDKAAVDLKVNYTLTPMQVYTQLAISLINAIGLSVLREVVTTTTVPELPSWAPDWSANAAHPFHGQSRREARLHYISDYFKDTTWDENSLKEEVARAWHFSEYTTSSGGSSTQLHARAMLVGTIAKIGDMCDIYENYFPVQQWESLIENPKQLQGERGEILPADATFEEHRQWDANLLPPFVRALTGDRIIYVSAVERAYERIRDYNGENQDAESETLIRTMTDSSSDEESVEKPKMPLTDIFRNMGPSYEDQAELIFYNCHGRRFFVTDTGHIGLAPEISEVGDVVMALETDTVLFVARRTIEESMENTEDSGRIMRLIGEGFVQGLSAAEVWEEKTSLIPSGVIIR</sequence>
<comment type="caution">
    <text evidence="2">The sequence shown here is derived from an EMBL/GenBank/DDBJ whole genome shotgun (WGS) entry which is preliminary data.</text>
</comment>
<dbReference type="EMBL" id="PDLM01000013">
    <property type="protein sequence ID" value="RDW63570.1"/>
    <property type="molecule type" value="Genomic_DNA"/>
</dbReference>
<dbReference type="Pfam" id="PF06985">
    <property type="entry name" value="HET"/>
    <property type="match status" value="1"/>
</dbReference>
<dbReference type="Proteomes" id="UP000256645">
    <property type="component" value="Unassembled WGS sequence"/>
</dbReference>
<dbReference type="STRING" id="1849047.A0A3D8QPK7"/>
<accession>A0A3D8QPK7</accession>
<evidence type="ECO:0000259" key="1">
    <source>
        <dbReference type="Pfam" id="PF06985"/>
    </source>
</evidence>